<evidence type="ECO:0000256" key="3">
    <source>
        <dbReference type="ARBA" id="ARBA00022763"/>
    </source>
</evidence>
<organism evidence="6 7">
    <name type="scientific">Panagrolaimus davidi</name>
    <dbReference type="NCBI Taxonomy" id="227884"/>
    <lineage>
        <taxon>Eukaryota</taxon>
        <taxon>Metazoa</taxon>
        <taxon>Ecdysozoa</taxon>
        <taxon>Nematoda</taxon>
        <taxon>Chromadorea</taxon>
        <taxon>Rhabditida</taxon>
        <taxon>Tylenchina</taxon>
        <taxon>Panagrolaimomorpha</taxon>
        <taxon>Panagrolaimoidea</taxon>
        <taxon>Panagrolaimidae</taxon>
        <taxon>Panagrolaimus</taxon>
    </lineage>
</organism>
<dbReference type="GO" id="GO:0006281">
    <property type="term" value="P:DNA repair"/>
    <property type="evidence" value="ECO:0007669"/>
    <property type="project" value="UniProtKB-KW"/>
</dbReference>
<dbReference type="Pfam" id="PF02144">
    <property type="entry name" value="Rad1"/>
    <property type="match status" value="1"/>
</dbReference>
<dbReference type="GO" id="GO:0030896">
    <property type="term" value="C:checkpoint clamp complex"/>
    <property type="evidence" value="ECO:0007669"/>
    <property type="project" value="TreeGrafter"/>
</dbReference>
<keyword evidence="5" id="KW-0539">Nucleus</keyword>
<evidence type="ECO:0000313" key="6">
    <source>
        <dbReference type="Proteomes" id="UP000887578"/>
    </source>
</evidence>
<keyword evidence="3" id="KW-0227">DNA damage</keyword>
<proteinExistence type="inferred from homology"/>
<evidence type="ECO:0000256" key="4">
    <source>
        <dbReference type="ARBA" id="ARBA00023204"/>
    </source>
</evidence>
<dbReference type="Gene3D" id="3.70.10.10">
    <property type="match status" value="1"/>
</dbReference>
<keyword evidence="4" id="KW-0234">DNA repair</keyword>
<accession>A0A914PI68</accession>
<protein>
    <submittedName>
        <fullName evidence="7">Uncharacterized protein</fullName>
    </submittedName>
</protein>
<dbReference type="PANTHER" id="PTHR10870:SF0">
    <property type="entry name" value="CELL CYCLE CHECKPOINT PROTEIN RAD1"/>
    <property type="match status" value="1"/>
</dbReference>
<dbReference type="AlphaFoldDB" id="A0A914PI68"/>
<comment type="similarity">
    <text evidence="2">Belongs to the rad1 family.</text>
</comment>
<evidence type="ECO:0000256" key="5">
    <source>
        <dbReference type="ARBA" id="ARBA00023242"/>
    </source>
</evidence>
<evidence type="ECO:0000256" key="2">
    <source>
        <dbReference type="ARBA" id="ARBA00010991"/>
    </source>
</evidence>
<evidence type="ECO:0000313" key="7">
    <source>
        <dbReference type="WBParaSite" id="PDA_v2.g17552.t1"/>
    </source>
</evidence>
<reference evidence="7" key="1">
    <citation type="submission" date="2022-11" db="UniProtKB">
        <authorList>
            <consortium name="WormBaseParasite"/>
        </authorList>
    </citation>
    <scope>IDENTIFICATION</scope>
</reference>
<dbReference type="PRINTS" id="PR01245">
    <property type="entry name" value="RAD1REC1"/>
</dbReference>
<dbReference type="GO" id="GO:0000077">
    <property type="term" value="P:DNA damage checkpoint signaling"/>
    <property type="evidence" value="ECO:0007669"/>
    <property type="project" value="InterPro"/>
</dbReference>
<dbReference type="Proteomes" id="UP000887578">
    <property type="component" value="Unplaced"/>
</dbReference>
<dbReference type="WBParaSite" id="PDA_v2.g17552.t1">
    <property type="protein sequence ID" value="PDA_v2.g17552.t1"/>
    <property type="gene ID" value="PDA_v2.g17552"/>
</dbReference>
<comment type="subcellular location">
    <subcellularLocation>
        <location evidence="1">Nucleus</location>
    </subcellularLocation>
</comment>
<sequence>MSLLDQELEPTNDVFVARCDTPGNMHYVLKALEFKEKPKLFCTVNVSAEGMKFIVESHKNFQGIAYLCRGMFSEWDLQVPQIEFRIGLVDFMESVNCIKAKTATVTLSMKDEKKDVKDRRLYIHVVDRKVKADISLPVYNPNTEFVDFMFHEVEVRAKLMLEAKTIKKIFQEIDPKENPCVTFTFNPDECFITINSDTLKSTARFPKFSAEVLDIFCDGDSLAFDYKSMFIKRFKYATNNSSKISLTMNDNGVLSAQFMLAKVEACAACLEFYASSLFSHFITINEKCSLD</sequence>
<name>A0A914PI68_9BILA</name>
<dbReference type="InterPro" id="IPR003021">
    <property type="entry name" value="Rad1_Rec1_Rad17"/>
</dbReference>
<evidence type="ECO:0000256" key="1">
    <source>
        <dbReference type="ARBA" id="ARBA00004123"/>
    </source>
</evidence>
<keyword evidence="6" id="KW-1185">Reference proteome</keyword>
<dbReference type="PANTHER" id="PTHR10870">
    <property type="entry name" value="CELL CYCLE CHECKPOINT PROTEIN RAD1"/>
    <property type="match status" value="1"/>
</dbReference>